<feature type="domain" description="Uroporphyrinogen decarboxylase (URO-D)" evidence="1">
    <location>
        <begin position="68"/>
        <end position="316"/>
    </location>
</feature>
<sequence length="317" mass="35337">MNKRERVLASIDGKDVDFVPASFSLHFPKAVAKGKPGVKAHLDFYRETEVDIMKIMNENLIPDVGDIKTPNDWKKIPSYSMKDAFLSDQVDFVKQILDKNPENTFTLGTIHGVCASSIHPIESRYGYIPTRELHVAHLRENPTPFLDACKRITDAMCLLTEQIIKAGVDGIYYAALGAEKHFMTDEEFAMAIAPFDKQILSVCKNNGGKNFLHMCKENLAMDRYASYGSLIDVANWGVYETDFPLSKGRELFPEATIMGGLANRTGALVGSSEEDLKSSVAKILNEFGKKKFILGADCTLPTEIPYQRIKQAVMATR</sequence>
<evidence type="ECO:0000259" key="1">
    <source>
        <dbReference type="Pfam" id="PF01208"/>
    </source>
</evidence>
<dbReference type="InterPro" id="IPR038071">
    <property type="entry name" value="UROD/MetE-like_sf"/>
</dbReference>
<dbReference type="HOGENOM" id="CLU_040933_1_1_12"/>
<dbReference type="STRING" id="158190.SpiGrapes_0152"/>
<proteinExistence type="predicted"/>
<organism evidence="2 3">
    <name type="scientific">Sphaerochaeta pleomorpha (strain ATCC BAA-1885 / DSM 22778 / Grapes)</name>
    <dbReference type="NCBI Taxonomy" id="158190"/>
    <lineage>
        <taxon>Bacteria</taxon>
        <taxon>Pseudomonadati</taxon>
        <taxon>Spirochaetota</taxon>
        <taxon>Spirochaetia</taxon>
        <taxon>Spirochaetales</taxon>
        <taxon>Sphaerochaetaceae</taxon>
        <taxon>Sphaerochaeta</taxon>
    </lineage>
</organism>
<dbReference type="OrthoDB" id="7375127at2"/>
<protein>
    <submittedName>
        <fullName evidence="2">Uroporphyrinogen-III decarboxylase</fullName>
    </submittedName>
</protein>
<dbReference type="Proteomes" id="UP000005632">
    <property type="component" value="Chromosome"/>
</dbReference>
<dbReference type="Gene3D" id="3.20.20.210">
    <property type="match status" value="1"/>
</dbReference>
<dbReference type="SUPFAM" id="SSF51726">
    <property type="entry name" value="UROD/MetE-like"/>
    <property type="match status" value="1"/>
</dbReference>
<evidence type="ECO:0000313" key="3">
    <source>
        <dbReference type="Proteomes" id="UP000005632"/>
    </source>
</evidence>
<dbReference type="InterPro" id="IPR000257">
    <property type="entry name" value="Uroporphyrinogen_deCOase"/>
</dbReference>
<dbReference type="GO" id="GO:0006779">
    <property type="term" value="P:porphyrin-containing compound biosynthetic process"/>
    <property type="evidence" value="ECO:0007669"/>
    <property type="project" value="InterPro"/>
</dbReference>
<dbReference type="PANTHER" id="PTHR47099">
    <property type="entry name" value="METHYLCOBAMIDE:COM METHYLTRANSFERASE MTBA"/>
    <property type="match status" value="1"/>
</dbReference>
<accession>G8QTQ1</accession>
<evidence type="ECO:0000313" key="2">
    <source>
        <dbReference type="EMBL" id="AEV28016.1"/>
    </source>
</evidence>
<dbReference type="RefSeq" id="WP_014268865.1">
    <property type="nucleotide sequence ID" value="NC_016633.1"/>
</dbReference>
<keyword evidence="3" id="KW-1185">Reference proteome</keyword>
<dbReference type="EMBL" id="CP003155">
    <property type="protein sequence ID" value="AEV28016.1"/>
    <property type="molecule type" value="Genomic_DNA"/>
</dbReference>
<gene>
    <name evidence="2" type="ordered locus">SpiGrapes_0152</name>
</gene>
<reference evidence="2 3" key="1">
    <citation type="submission" date="2011-11" db="EMBL/GenBank/DDBJ databases">
        <title>Complete sequence of Spirochaeta sp. grapes.</title>
        <authorList>
            <consortium name="US DOE Joint Genome Institute"/>
            <person name="Lucas S."/>
            <person name="Han J."/>
            <person name="Lapidus A."/>
            <person name="Cheng J.-F."/>
            <person name="Goodwin L."/>
            <person name="Pitluck S."/>
            <person name="Peters L."/>
            <person name="Ovchinnikova G."/>
            <person name="Munk A.C."/>
            <person name="Detter J.C."/>
            <person name="Han C."/>
            <person name="Tapia R."/>
            <person name="Land M."/>
            <person name="Hauser L."/>
            <person name="Kyrpides N."/>
            <person name="Ivanova N."/>
            <person name="Pagani I."/>
            <person name="Ritalahtilisa K."/>
            <person name="Loeffler F."/>
            <person name="Woyke T."/>
        </authorList>
    </citation>
    <scope>NUCLEOTIDE SEQUENCE [LARGE SCALE GENOMIC DNA]</scope>
    <source>
        <strain evidence="3">ATCC BAA-1885 / DSM 22778 / Grapes</strain>
    </source>
</reference>
<dbReference type="PANTHER" id="PTHR47099:SF1">
    <property type="entry name" value="METHYLCOBAMIDE:COM METHYLTRANSFERASE MTBA"/>
    <property type="match status" value="1"/>
</dbReference>
<dbReference type="KEGG" id="sgp:SpiGrapes_0152"/>
<dbReference type="InterPro" id="IPR052024">
    <property type="entry name" value="Methanogen_methyltrans"/>
</dbReference>
<dbReference type="eggNOG" id="COG0407">
    <property type="taxonomic scope" value="Bacteria"/>
</dbReference>
<dbReference type="AlphaFoldDB" id="G8QTQ1"/>
<dbReference type="Pfam" id="PF01208">
    <property type="entry name" value="URO-D"/>
    <property type="match status" value="1"/>
</dbReference>
<name>G8QTQ1_SPHPG</name>
<dbReference type="GO" id="GO:0004853">
    <property type="term" value="F:uroporphyrinogen decarboxylase activity"/>
    <property type="evidence" value="ECO:0007669"/>
    <property type="project" value="InterPro"/>
</dbReference>